<keyword evidence="3" id="KW-1185">Reference proteome</keyword>
<proteinExistence type="predicted"/>
<feature type="compositionally biased region" description="Basic and acidic residues" evidence="1">
    <location>
        <begin position="491"/>
        <end position="500"/>
    </location>
</feature>
<feature type="compositionally biased region" description="Low complexity" evidence="1">
    <location>
        <begin position="515"/>
        <end position="542"/>
    </location>
</feature>
<gene>
    <name evidence="2" type="ORF">BSAL_52125</name>
</gene>
<protein>
    <submittedName>
        <fullName evidence="2">Uncharacterized protein</fullName>
    </submittedName>
</protein>
<organism evidence="2 3">
    <name type="scientific">Bodo saltans</name>
    <name type="common">Flagellated protozoan</name>
    <dbReference type="NCBI Taxonomy" id="75058"/>
    <lineage>
        <taxon>Eukaryota</taxon>
        <taxon>Discoba</taxon>
        <taxon>Euglenozoa</taxon>
        <taxon>Kinetoplastea</taxon>
        <taxon>Metakinetoplastina</taxon>
        <taxon>Eubodonida</taxon>
        <taxon>Bodonidae</taxon>
        <taxon>Bodo</taxon>
    </lineage>
</organism>
<evidence type="ECO:0000313" key="2">
    <source>
        <dbReference type="EMBL" id="CUE69634.1"/>
    </source>
</evidence>
<feature type="compositionally biased region" description="Polar residues" evidence="1">
    <location>
        <begin position="578"/>
        <end position="587"/>
    </location>
</feature>
<evidence type="ECO:0000313" key="3">
    <source>
        <dbReference type="Proteomes" id="UP000051952"/>
    </source>
</evidence>
<reference evidence="3" key="1">
    <citation type="submission" date="2015-09" db="EMBL/GenBank/DDBJ databases">
        <authorList>
            <consortium name="Pathogen Informatics"/>
        </authorList>
    </citation>
    <scope>NUCLEOTIDE SEQUENCE [LARGE SCALE GENOMIC DNA]</scope>
    <source>
        <strain evidence="3">Lake Konstanz</strain>
    </source>
</reference>
<dbReference type="Gene3D" id="3.30.40.10">
    <property type="entry name" value="Zinc/RING finger domain, C3HC4 (zinc finger)"/>
    <property type="match status" value="1"/>
</dbReference>
<dbReference type="Proteomes" id="UP000051952">
    <property type="component" value="Unassembled WGS sequence"/>
</dbReference>
<feature type="region of interest" description="Disordered" evidence="1">
    <location>
        <begin position="60"/>
        <end position="84"/>
    </location>
</feature>
<dbReference type="InterPro" id="IPR013083">
    <property type="entry name" value="Znf_RING/FYVE/PHD"/>
</dbReference>
<dbReference type="VEuPathDB" id="TriTrypDB:BSAL_52125"/>
<feature type="compositionally biased region" description="Low complexity" evidence="1">
    <location>
        <begin position="567"/>
        <end position="577"/>
    </location>
</feature>
<dbReference type="EMBL" id="CYKH01000078">
    <property type="protein sequence ID" value="CUE69634.1"/>
    <property type="molecule type" value="Genomic_DNA"/>
</dbReference>
<accession>A0A0S4IHW6</accession>
<feature type="compositionally biased region" description="Basic and acidic residues" evidence="1">
    <location>
        <begin position="551"/>
        <end position="565"/>
    </location>
</feature>
<feature type="region of interest" description="Disordered" evidence="1">
    <location>
        <begin position="491"/>
        <end position="611"/>
    </location>
</feature>
<feature type="compositionally biased region" description="Low complexity" evidence="1">
    <location>
        <begin position="60"/>
        <end position="75"/>
    </location>
</feature>
<dbReference type="AlphaFoldDB" id="A0A0S4IHW6"/>
<sequence>MMLPGSLDDERRIAQRRRQARHQRIELDGDFTRLVHRAEDHRSDAAASFASLQQRSAAAPSPALSSVQRSLTVPSPTVPSPRPQLQDAASALSRVESRLFADTKHIGNKSRNHIQHPHQVAADVFCRDSVTLTILQGFAENGQLFFTGDPTEQRHTYAVQRSARVYERLSLHLEVGGSPISSSSDSLIRDEKEDGLRFYSPSSNRMQLSLLLNLPLDHIVGVTRSSKEGSSDELWIETKLLSATAARTGGNSVQSTILSLCVATGSVPTSTKLETLLQNALEESRAQRQIHVVETAASSRLLAKDTLHSLRALQRQTGKFLSDLRSEFVGGVPSQRFSGDELAVLGEGVKEDSHDAWVQRTVARRQHLGEAQSELQAIQLRRQMRAERVSKVISGRFGDSVPYAGIESIHSEKHDRSVAAPFRLERKTTQGVLPRASSASIAVSGDRYMCKHCGENLPDRHEQKDHQHVCAYRMVRCRKCGELVRAKAFEKHRRSNDCRGKPRGSSSRGRKSSDISEVSSSSMEEIGSDTMSNNSSTRSSSASRRRKTPSHLRELPRSDSGRWENLRPVSPSVRRPSTSGSARTPLSQEALRRHNSSLSPSRKLSELSVDRHRSLRRSASTLDDVSTRCVHCGRHAPGSHPARCAYRPVQCAVCGEEVLARDAKSHADMHRR</sequence>
<evidence type="ECO:0000256" key="1">
    <source>
        <dbReference type="SAM" id="MobiDB-lite"/>
    </source>
</evidence>
<name>A0A0S4IHW6_BODSA</name>